<evidence type="ECO:0000313" key="8">
    <source>
        <dbReference type="EMBL" id="CAF3904721.1"/>
    </source>
</evidence>
<dbReference type="InterPro" id="IPR017452">
    <property type="entry name" value="GPCR_Rhodpsn_7TM"/>
</dbReference>
<feature type="transmembrane region" description="Helical" evidence="5">
    <location>
        <begin position="56"/>
        <end position="78"/>
    </location>
</feature>
<keyword evidence="4 5" id="KW-0472">Membrane</keyword>
<dbReference type="EMBL" id="CAJOAZ010002199">
    <property type="protein sequence ID" value="CAF3904721.1"/>
    <property type="molecule type" value="Genomic_DNA"/>
</dbReference>
<keyword evidence="2 5" id="KW-0812">Transmembrane</keyword>
<reference evidence="8" key="1">
    <citation type="submission" date="2021-02" db="EMBL/GenBank/DDBJ databases">
        <authorList>
            <person name="Nowell W R."/>
        </authorList>
    </citation>
    <scope>NUCLEOTIDE SEQUENCE</scope>
</reference>
<feature type="transmembrane region" description="Helical" evidence="5">
    <location>
        <begin position="7"/>
        <end position="22"/>
    </location>
</feature>
<gene>
    <name evidence="7" type="ORF">JYZ213_LOCUS39304</name>
    <name evidence="8" type="ORF">OXD698_LOCUS24142</name>
</gene>
<name>A0A819HYU6_9BILA</name>
<sequence length="304" mass="34959">MSMHSSLSSLIAIINSVIYYFYEIGGPVLMVIGTVACTINLIVFSQKTLRKNPCSIYFIAFNIANFFYIYSSLLALILSAGYNVNPSVYNLIICRLRLYASLLFDCLSAFYLILASIDRVFITTRNVRYAYKVVIIGTLFWFVFHSHTLIFSDIIQIHYNYFLCYYQLGDYLSFIGYYSIIKEITTLLLLTICGLWSMANIRKTCCGVVVANPKSNSPKDRQFSFMLFINVIIHGLFSLVFVIFLIYQQITQNQVKSIEQQQIEVIIRNLCLFNASIPVCISCYTNLLVSKKFRSEAKKIRLCK</sequence>
<feature type="transmembrane region" description="Helical" evidence="5">
    <location>
        <begin position="171"/>
        <end position="193"/>
    </location>
</feature>
<dbReference type="Gene3D" id="1.20.1070.10">
    <property type="entry name" value="Rhodopsin 7-helix transmembrane proteins"/>
    <property type="match status" value="1"/>
</dbReference>
<dbReference type="EMBL" id="CAJNOG010001260">
    <property type="protein sequence ID" value="CAF1426443.1"/>
    <property type="molecule type" value="Genomic_DNA"/>
</dbReference>
<proteinExistence type="predicted"/>
<evidence type="ECO:0000256" key="1">
    <source>
        <dbReference type="ARBA" id="ARBA00004370"/>
    </source>
</evidence>
<evidence type="ECO:0000256" key="3">
    <source>
        <dbReference type="ARBA" id="ARBA00022989"/>
    </source>
</evidence>
<evidence type="ECO:0000259" key="6">
    <source>
        <dbReference type="PROSITE" id="PS50262"/>
    </source>
</evidence>
<organism evidence="8 9">
    <name type="scientific">Adineta steineri</name>
    <dbReference type="NCBI Taxonomy" id="433720"/>
    <lineage>
        <taxon>Eukaryota</taxon>
        <taxon>Metazoa</taxon>
        <taxon>Spiralia</taxon>
        <taxon>Gnathifera</taxon>
        <taxon>Rotifera</taxon>
        <taxon>Eurotatoria</taxon>
        <taxon>Bdelloidea</taxon>
        <taxon>Adinetida</taxon>
        <taxon>Adinetidae</taxon>
        <taxon>Adineta</taxon>
    </lineage>
</organism>
<evidence type="ECO:0000256" key="5">
    <source>
        <dbReference type="SAM" id="Phobius"/>
    </source>
</evidence>
<evidence type="ECO:0000313" key="9">
    <source>
        <dbReference type="Proteomes" id="UP000663844"/>
    </source>
</evidence>
<dbReference type="GO" id="GO:0016020">
    <property type="term" value="C:membrane"/>
    <property type="evidence" value="ECO:0007669"/>
    <property type="project" value="UniProtKB-SubCell"/>
</dbReference>
<keyword evidence="3 5" id="KW-1133">Transmembrane helix</keyword>
<feature type="transmembrane region" description="Helical" evidence="5">
    <location>
        <begin position="98"/>
        <end position="117"/>
    </location>
</feature>
<feature type="domain" description="G-protein coupled receptors family 1 profile" evidence="6">
    <location>
        <begin position="36"/>
        <end position="304"/>
    </location>
</feature>
<feature type="transmembrane region" description="Helical" evidence="5">
    <location>
        <begin position="266"/>
        <end position="289"/>
    </location>
</feature>
<evidence type="ECO:0000313" key="7">
    <source>
        <dbReference type="EMBL" id="CAF1426443.1"/>
    </source>
</evidence>
<dbReference type="SUPFAM" id="SSF81321">
    <property type="entry name" value="Family A G protein-coupled receptor-like"/>
    <property type="match status" value="1"/>
</dbReference>
<feature type="transmembrane region" description="Helical" evidence="5">
    <location>
        <begin position="129"/>
        <end position="151"/>
    </location>
</feature>
<feature type="transmembrane region" description="Helical" evidence="5">
    <location>
        <begin position="223"/>
        <end position="246"/>
    </location>
</feature>
<dbReference type="Proteomes" id="UP000663845">
    <property type="component" value="Unassembled WGS sequence"/>
</dbReference>
<dbReference type="PROSITE" id="PS50262">
    <property type="entry name" value="G_PROTEIN_RECEP_F1_2"/>
    <property type="match status" value="1"/>
</dbReference>
<protein>
    <recommendedName>
        <fullName evidence="6">G-protein coupled receptors family 1 profile domain-containing protein</fullName>
    </recommendedName>
</protein>
<comment type="subcellular location">
    <subcellularLocation>
        <location evidence="1">Membrane</location>
    </subcellularLocation>
</comment>
<dbReference type="AlphaFoldDB" id="A0A819HYU6"/>
<evidence type="ECO:0000256" key="2">
    <source>
        <dbReference type="ARBA" id="ARBA00022692"/>
    </source>
</evidence>
<evidence type="ECO:0000256" key="4">
    <source>
        <dbReference type="ARBA" id="ARBA00023136"/>
    </source>
</evidence>
<comment type="caution">
    <text evidence="8">The sequence shown here is derived from an EMBL/GenBank/DDBJ whole genome shotgun (WGS) entry which is preliminary data.</text>
</comment>
<dbReference type="Proteomes" id="UP000663844">
    <property type="component" value="Unassembled WGS sequence"/>
</dbReference>
<accession>A0A819HYU6</accession>